<name>A0AAF0Y120_9TREE</name>
<dbReference type="PROSITE" id="PS50206">
    <property type="entry name" value="RHODANESE_3"/>
    <property type="match status" value="2"/>
</dbReference>
<keyword evidence="1" id="KW-0808">Transferase</keyword>
<dbReference type="GO" id="GO:0005739">
    <property type="term" value="C:mitochondrion"/>
    <property type="evidence" value="ECO:0007669"/>
    <property type="project" value="TreeGrafter"/>
</dbReference>
<dbReference type="CDD" id="cd01448">
    <property type="entry name" value="TST_Repeat_1"/>
    <property type="match status" value="1"/>
</dbReference>
<dbReference type="GO" id="GO:0004792">
    <property type="term" value="F:thiosulfate-cyanide sulfurtransferase activity"/>
    <property type="evidence" value="ECO:0007669"/>
    <property type="project" value="TreeGrafter"/>
</dbReference>
<reference evidence="4" key="1">
    <citation type="submission" date="2023-10" db="EMBL/GenBank/DDBJ databases">
        <authorList>
            <person name="Noh H."/>
        </authorList>
    </citation>
    <scope>NUCLEOTIDE SEQUENCE</scope>
    <source>
        <strain evidence="4">DUCC4014</strain>
    </source>
</reference>
<evidence type="ECO:0000313" key="4">
    <source>
        <dbReference type="EMBL" id="WOO77902.1"/>
    </source>
</evidence>
<keyword evidence="5" id="KW-1185">Reference proteome</keyword>
<dbReference type="SMART" id="SM00450">
    <property type="entry name" value="RHOD"/>
    <property type="match status" value="2"/>
</dbReference>
<evidence type="ECO:0000313" key="5">
    <source>
        <dbReference type="Proteomes" id="UP000827549"/>
    </source>
</evidence>
<dbReference type="PANTHER" id="PTHR11364:SF27">
    <property type="entry name" value="SULFURTRANSFERASE"/>
    <property type="match status" value="1"/>
</dbReference>
<dbReference type="InterPro" id="IPR001763">
    <property type="entry name" value="Rhodanese-like_dom"/>
</dbReference>
<accession>A0AAF0Y120</accession>
<feature type="domain" description="Rhodanese" evidence="3">
    <location>
        <begin position="200"/>
        <end position="334"/>
    </location>
</feature>
<dbReference type="PANTHER" id="PTHR11364">
    <property type="entry name" value="THIOSULFATE SULFERTANSFERASE"/>
    <property type="match status" value="1"/>
</dbReference>
<feature type="domain" description="Rhodanese" evidence="3">
    <location>
        <begin position="42"/>
        <end position="165"/>
    </location>
</feature>
<gene>
    <name evidence="4" type="primary">tum1</name>
    <name evidence="4" type="ORF">LOC62_01G001457</name>
</gene>
<proteinExistence type="predicted"/>
<protein>
    <submittedName>
        <fullName evidence="4">3-mercaptopyruvate sulfurtransferase</fullName>
    </submittedName>
</protein>
<dbReference type="GeneID" id="87804712"/>
<dbReference type="Gene3D" id="3.40.250.10">
    <property type="entry name" value="Rhodanese-like domain"/>
    <property type="match status" value="2"/>
</dbReference>
<dbReference type="Proteomes" id="UP000827549">
    <property type="component" value="Chromosome 1"/>
</dbReference>
<dbReference type="EMBL" id="CP086714">
    <property type="protein sequence ID" value="WOO77902.1"/>
    <property type="molecule type" value="Genomic_DNA"/>
</dbReference>
<evidence type="ECO:0000259" key="3">
    <source>
        <dbReference type="PROSITE" id="PS50206"/>
    </source>
</evidence>
<evidence type="ECO:0000256" key="2">
    <source>
        <dbReference type="ARBA" id="ARBA00022737"/>
    </source>
</evidence>
<keyword evidence="2" id="KW-0677">Repeat</keyword>
<dbReference type="InterPro" id="IPR045078">
    <property type="entry name" value="TST/MPST-like"/>
</dbReference>
<dbReference type="SUPFAM" id="SSF52821">
    <property type="entry name" value="Rhodanese/Cell cycle control phosphatase"/>
    <property type="match status" value="2"/>
</dbReference>
<dbReference type="RefSeq" id="XP_062623934.1">
    <property type="nucleotide sequence ID" value="XM_062767950.1"/>
</dbReference>
<dbReference type="CDD" id="cd01449">
    <property type="entry name" value="TST_Repeat_2"/>
    <property type="match status" value="1"/>
</dbReference>
<sequence>MLLLAPIVRGGIARRTLHLRSLHAKASRVPLLLTPKELKAIDPKTIVALDASWHMPTSDRNGNDEFNAGPRLPGAQRFDIDAVAELRPEINRLSLTHMIPTVGVFQDAVEKFGITPDTHVVVYDTIGVFSSPRGAYTFKTFGHDKVSVLDGGLPRWIAEGGEVEVGDVAKPKVASYPAGEIDHDNIRTYDQIVDNISKSPEAAEIVLDARNIGRFSGEEPEPRPGLESGHIPGSGHLPFASLLTEATPERPYTSFKSPAELREILVAAVGGEGAWKDVLDGKRGVVFSCGSGLTAGVDWLAAQLVAEAEGKSPKTAIYDESWTGYASRPQSVIEKGEPKPLK</sequence>
<dbReference type="InterPro" id="IPR036873">
    <property type="entry name" value="Rhodanese-like_dom_sf"/>
</dbReference>
<dbReference type="AlphaFoldDB" id="A0AAF0Y120"/>
<organism evidence="4 5">
    <name type="scientific">Vanrija pseudolonga</name>
    <dbReference type="NCBI Taxonomy" id="143232"/>
    <lineage>
        <taxon>Eukaryota</taxon>
        <taxon>Fungi</taxon>
        <taxon>Dikarya</taxon>
        <taxon>Basidiomycota</taxon>
        <taxon>Agaricomycotina</taxon>
        <taxon>Tremellomycetes</taxon>
        <taxon>Trichosporonales</taxon>
        <taxon>Trichosporonaceae</taxon>
        <taxon>Vanrija</taxon>
    </lineage>
</organism>
<evidence type="ECO:0000256" key="1">
    <source>
        <dbReference type="ARBA" id="ARBA00022679"/>
    </source>
</evidence>
<dbReference type="Pfam" id="PF00581">
    <property type="entry name" value="Rhodanese"/>
    <property type="match status" value="1"/>
</dbReference>